<dbReference type="SUPFAM" id="SSF52540">
    <property type="entry name" value="P-loop containing nucleoside triphosphate hydrolases"/>
    <property type="match status" value="1"/>
</dbReference>
<dbReference type="Proteomes" id="UP001596455">
    <property type="component" value="Unassembled WGS sequence"/>
</dbReference>
<dbReference type="Pfam" id="PF13671">
    <property type="entry name" value="AAA_33"/>
    <property type="match status" value="1"/>
</dbReference>
<gene>
    <name evidence="10" type="ORF">ACFQQL_00800</name>
</gene>
<dbReference type="EC" id="2.7.1.12" evidence="3 9"/>
<name>A0ABW2Q893_9MICO</name>
<organism evidence="10 11">
    <name type="scientific">Georgenia alba</name>
    <dbReference type="NCBI Taxonomy" id="2233858"/>
    <lineage>
        <taxon>Bacteria</taxon>
        <taxon>Bacillati</taxon>
        <taxon>Actinomycetota</taxon>
        <taxon>Actinomycetes</taxon>
        <taxon>Micrococcales</taxon>
        <taxon>Bogoriellaceae</taxon>
        <taxon>Georgenia</taxon>
    </lineage>
</organism>
<protein>
    <recommendedName>
        <fullName evidence="3 9">Gluconokinase</fullName>
        <ecNumber evidence="3 9">2.7.1.12</ecNumber>
    </recommendedName>
</protein>
<evidence type="ECO:0000256" key="1">
    <source>
        <dbReference type="ARBA" id="ARBA00004761"/>
    </source>
</evidence>
<comment type="similarity">
    <text evidence="2 9">Belongs to the gluconokinase GntK/GntV family.</text>
</comment>
<dbReference type="EMBL" id="JBHTCQ010000001">
    <property type="protein sequence ID" value="MFC7403628.1"/>
    <property type="molecule type" value="Genomic_DNA"/>
</dbReference>
<comment type="pathway">
    <text evidence="1">Carbohydrate acid metabolism.</text>
</comment>
<evidence type="ECO:0000256" key="7">
    <source>
        <dbReference type="ARBA" id="ARBA00022840"/>
    </source>
</evidence>
<keyword evidence="7 9" id="KW-0067">ATP-binding</keyword>
<sequence length="170" mass="18838">MRVQHIVVMGVSGSGKTTIATGLAEELGHTFAEGDDFHSDANREKMRTGVPLDDNDRAPWLATIRDWMTERARAGRSTVVTCSALRRRYRDVLRGAEGETIFVHLDPPEEVTAARMERRRGHYMPASLLRSQLDTLEELGPDENGVRISGVGGPESILEETLAALRRRSA</sequence>
<dbReference type="RefSeq" id="WP_382390267.1">
    <property type="nucleotide sequence ID" value="NZ_JBHTCQ010000001.1"/>
</dbReference>
<dbReference type="PANTHER" id="PTHR43442:SF3">
    <property type="entry name" value="GLUCONOKINASE-RELATED"/>
    <property type="match status" value="1"/>
</dbReference>
<evidence type="ECO:0000256" key="8">
    <source>
        <dbReference type="ARBA" id="ARBA00048090"/>
    </source>
</evidence>
<dbReference type="NCBIfam" id="TIGR01313">
    <property type="entry name" value="therm_gnt_kin"/>
    <property type="match status" value="1"/>
</dbReference>
<evidence type="ECO:0000256" key="4">
    <source>
        <dbReference type="ARBA" id="ARBA00022679"/>
    </source>
</evidence>
<keyword evidence="5 9" id="KW-0547">Nucleotide-binding</keyword>
<comment type="catalytic activity">
    <reaction evidence="8 9">
        <text>D-gluconate + ATP = 6-phospho-D-gluconate + ADP + H(+)</text>
        <dbReference type="Rhea" id="RHEA:19433"/>
        <dbReference type="ChEBI" id="CHEBI:15378"/>
        <dbReference type="ChEBI" id="CHEBI:18391"/>
        <dbReference type="ChEBI" id="CHEBI:30616"/>
        <dbReference type="ChEBI" id="CHEBI:58759"/>
        <dbReference type="ChEBI" id="CHEBI:456216"/>
        <dbReference type="EC" id="2.7.1.12"/>
    </reaction>
</comment>
<reference evidence="11" key="1">
    <citation type="journal article" date="2019" name="Int. J. Syst. Evol. Microbiol.">
        <title>The Global Catalogue of Microorganisms (GCM) 10K type strain sequencing project: providing services to taxonomists for standard genome sequencing and annotation.</title>
        <authorList>
            <consortium name="The Broad Institute Genomics Platform"/>
            <consortium name="The Broad Institute Genome Sequencing Center for Infectious Disease"/>
            <person name="Wu L."/>
            <person name="Ma J."/>
        </authorList>
    </citation>
    <scope>NUCLEOTIDE SEQUENCE [LARGE SCALE GENOMIC DNA]</scope>
    <source>
        <strain evidence="11">JCM 1490</strain>
    </source>
</reference>
<keyword evidence="4 9" id="KW-0808">Transferase</keyword>
<dbReference type="InterPro" id="IPR027417">
    <property type="entry name" value="P-loop_NTPase"/>
</dbReference>
<accession>A0ABW2Q893</accession>
<comment type="caution">
    <text evidence="10">The sequence shown here is derived from an EMBL/GenBank/DDBJ whole genome shotgun (WGS) entry which is preliminary data.</text>
</comment>
<evidence type="ECO:0000256" key="5">
    <source>
        <dbReference type="ARBA" id="ARBA00022741"/>
    </source>
</evidence>
<evidence type="ECO:0000313" key="10">
    <source>
        <dbReference type="EMBL" id="MFC7403628.1"/>
    </source>
</evidence>
<evidence type="ECO:0000256" key="2">
    <source>
        <dbReference type="ARBA" id="ARBA00008420"/>
    </source>
</evidence>
<evidence type="ECO:0000313" key="11">
    <source>
        <dbReference type="Proteomes" id="UP001596455"/>
    </source>
</evidence>
<dbReference type="PANTHER" id="PTHR43442">
    <property type="entry name" value="GLUCONOKINASE-RELATED"/>
    <property type="match status" value="1"/>
</dbReference>
<evidence type="ECO:0000256" key="3">
    <source>
        <dbReference type="ARBA" id="ARBA00012054"/>
    </source>
</evidence>
<dbReference type="CDD" id="cd02021">
    <property type="entry name" value="GntK"/>
    <property type="match status" value="1"/>
</dbReference>
<dbReference type="InterPro" id="IPR006001">
    <property type="entry name" value="Therm_gnt_kin"/>
</dbReference>
<keyword evidence="6 9" id="KW-0418">Kinase</keyword>
<evidence type="ECO:0000256" key="9">
    <source>
        <dbReference type="RuleBase" id="RU363066"/>
    </source>
</evidence>
<keyword evidence="11" id="KW-1185">Reference proteome</keyword>
<dbReference type="Gene3D" id="3.40.50.300">
    <property type="entry name" value="P-loop containing nucleotide triphosphate hydrolases"/>
    <property type="match status" value="1"/>
</dbReference>
<proteinExistence type="inferred from homology"/>
<evidence type="ECO:0000256" key="6">
    <source>
        <dbReference type="ARBA" id="ARBA00022777"/>
    </source>
</evidence>